<keyword evidence="3" id="KW-0449">Lipoprotein</keyword>
<evidence type="ECO:0000313" key="3">
    <source>
        <dbReference type="EMBL" id="WLS78954.1"/>
    </source>
</evidence>
<name>A0AA50DJB2_9GAMM</name>
<feature type="chain" id="PRO_5041409467" evidence="2">
    <location>
        <begin position="23"/>
        <end position="125"/>
    </location>
</feature>
<feature type="region of interest" description="Disordered" evidence="1">
    <location>
        <begin position="80"/>
        <end position="125"/>
    </location>
</feature>
<dbReference type="PROSITE" id="PS51257">
    <property type="entry name" value="PROKAR_LIPOPROTEIN"/>
    <property type="match status" value="1"/>
</dbReference>
<feature type="signal peptide" evidence="2">
    <location>
        <begin position="1"/>
        <end position="22"/>
    </location>
</feature>
<dbReference type="RefSeq" id="WP_306209306.1">
    <property type="nucleotide sequence ID" value="NZ_CP132353.1"/>
</dbReference>
<proteinExistence type="predicted"/>
<dbReference type="EMBL" id="CP132353">
    <property type="protein sequence ID" value="WLS78954.1"/>
    <property type="molecule type" value="Genomic_DNA"/>
</dbReference>
<evidence type="ECO:0000256" key="2">
    <source>
        <dbReference type="SAM" id="SignalP"/>
    </source>
</evidence>
<gene>
    <name evidence="3" type="ORF">Q3V30_00070</name>
</gene>
<dbReference type="NCBIfam" id="NF008628">
    <property type="entry name" value="PRK11616.1"/>
    <property type="match status" value="1"/>
</dbReference>
<accession>A0AA50DJB2</accession>
<organism evidence="3 4">
    <name type="scientific">Erwinia pyri</name>
    <dbReference type="NCBI Taxonomy" id="3062598"/>
    <lineage>
        <taxon>Bacteria</taxon>
        <taxon>Pseudomonadati</taxon>
        <taxon>Pseudomonadota</taxon>
        <taxon>Gammaproteobacteria</taxon>
        <taxon>Enterobacterales</taxon>
        <taxon>Erwiniaceae</taxon>
        <taxon>Erwinia</taxon>
    </lineage>
</organism>
<dbReference type="InterPro" id="IPR010780">
    <property type="entry name" value="DUF1375"/>
</dbReference>
<keyword evidence="2" id="KW-0732">Signal</keyword>
<reference evidence="3 4" key="1">
    <citation type="submission" date="2023-07" db="EMBL/GenBank/DDBJ databases">
        <title>Pathogenic bacteria of pear tree diseases.</title>
        <authorList>
            <person name="Zhang Z."/>
            <person name="He L."/>
            <person name="Huang R."/>
        </authorList>
    </citation>
    <scope>NUCLEOTIDE SEQUENCE [LARGE SCALE GENOMIC DNA]</scope>
    <source>
        <strain evidence="3 4">DE2</strain>
    </source>
</reference>
<dbReference type="Proteomes" id="UP001228139">
    <property type="component" value="Chromosome"/>
</dbReference>
<dbReference type="AlphaFoldDB" id="A0AA50DJB2"/>
<protein>
    <submittedName>
        <fullName evidence="3">YceK/YidQ family lipoprotein</fullName>
    </submittedName>
</protein>
<feature type="compositionally biased region" description="Polar residues" evidence="1">
    <location>
        <begin position="99"/>
        <end position="109"/>
    </location>
</feature>
<evidence type="ECO:0000313" key="4">
    <source>
        <dbReference type="Proteomes" id="UP001228139"/>
    </source>
</evidence>
<evidence type="ECO:0000256" key="1">
    <source>
        <dbReference type="SAM" id="MobiDB-lite"/>
    </source>
</evidence>
<sequence length="125" mass="13322">MIVINKCRFAGLLACLSLAGTAGCSSFMTHSGPEQGYYSGTRAGAAVVADSNSGWVMRPLAALDLPFSAVVDTLFLPWDYYRKGSDGTDDSPRERVLRSEQQNHTNESLAQAAPMPVSAPSRPSP</sequence>
<dbReference type="KEGG" id="epi:Q3V30_00070"/>
<dbReference type="Pfam" id="PF07119">
    <property type="entry name" value="DUF1375"/>
    <property type="match status" value="1"/>
</dbReference>
<feature type="compositionally biased region" description="Basic and acidic residues" evidence="1">
    <location>
        <begin position="80"/>
        <end position="98"/>
    </location>
</feature>
<keyword evidence="4" id="KW-1185">Reference proteome</keyword>